<dbReference type="InterPro" id="IPR036390">
    <property type="entry name" value="WH_DNA-bd_sf"/>
</dbReference>
<evidence type="ECO:0000313" key="5">
    <source>
        <dbReference type="EMBL" id="MFC4865385.1"/>
    </source>
</evidence>
<proteinExistence type="predicted"/>
<dbReference type="Gene3D" id="1.10.10.10">
    <property type="entry name" value="Winged helix-like DNA-binding domain superfamily/Winged helix DNA-binding domain"/>
    <property type="match status" value="1"/>
</dbReference>
<dbReference type="Pfam" id="PF00392">
    <property type="entry name" value="GntR"/>
    <property type="match status" value="1"/>
</dbReference>
<dbReference type="InterPro" id="IPR036388">
    <property type="entry name" value="WH-like_DNA-bd_sf"/>
</dbReference>
<dbReference type="Proteomes" id="UP001595858">
    <property type="component" value="Unassembled WGS sequence"/>
</dbReference>
<dbReference type="PANTHER" id="PTHR43537:SF45">
    <property type="entry name" value="GNTR FAMILY REGULATORY PROTEIN"/>
    <property type="match status" value="1"/>
</dbReference>
<dbReference type="SUPFAM" id="SSF48008">
    <property type="entry name" value="GntR ligand-binding domain-like"/>
    <property type="match status" value="1"/>
</dbReference>
<evidence type="ECO:0000313" key="6">
    <source>
        <dbReference type="Proteomes" id="UP001595858"/>
    </source>
</evidence>
<keyword evidence="2" id="KW-0238">DNA-binding</keyword>
<keyword evidence="1" id="KW-0805">Transcription regulation</keyword>
<dbReference type="Gene3D" id="1.20.120.530">
    <property type="entry name" value="GntR ligand-binding domain-like"/>
    <property type="match status" value="1"/>
</dbReference>
<organism evidence="5 6">
    <name type="scientific">Streptomonospora arabica</name>
    <dbReference type="NCBI Taxonomy" id="412417"/>
    <lineage>
        <taxon>Bacteria</taxon>
        <taxon>Bacillati</taxon>
        <taxon>Actinomycetota</taxon>
        <taxon>Actinomycetes</taxon>
        <taxon>Streptosporangiales</taxon>
        <taxon>Nocardiopsidaceae</taxon>
        <taxon>Streptomonospora</taxon>
    </lineage>
</organism>
<feature type="domain" description="HTH gntR-type" evidence="4">
    <location>
        <begin position="16"/>
        <end position="87"/>
    </location>
</feature>
<sequence>MDALAPMRAHGPLKTSRMSETAYEAIEGAIVRCELPPGTPLVDRQLSEALGVSRTPIRDAMQSLEAVGLAMRVRGRYAVAGFDVEDVRELYQVRRLLEPAGLEELARTWDEETVDELAGFFDEAQRPGPPGPYEDYLARDHAFHKRIVSLTGNSRVKRFYAVNEKQINRIRHYLAPGYEGRMTEVVSEHKEVCEAIGRRDLTAARAALIGHLEAGEATMITFLAQQQEPNEG</sequence>
<dbReference type="SMART" id="SM00345">
    <property type="entry name" value="HTH_GNTR"/>
    <property type="match status" value="1"/>
</dbReference>
<dbReference type="SUPFAM" id="SSF46785">
    <property type="entry name" value="Winged helix' DNA-binding domain"/>
    <property type="match status" value="1"/>
</dbReference>
<evidence type="ECO:0000259" key="4">
    <source>
        <dbReference type="PROSITE" id="PS50949"/>
    </source>
</evidence>
<dbReference type="PANTHER" id="PTHR43537">
    <property type="entry name" value="TRANSCRIPTIONAL REGULATOR, GNTR FAMILY"/>
    <property type="match status" value="1"/>
</dbReference>
<evidence type="ECO:0000256" key="2">
    <source>
        <dbReference type="ARBA" id="ARBA00023125"/>
    </source>
</evidence>
<reference evidence="6" key="1">
    <citation type="journal article" date="2019" name="Int. J. Syst. Evol. Microbiol.">
        <title>The Global Catalogue of Microorganisms (GCM) 10K type strain sequencing project: providing services to taxonomists for standard genome sequencing and annotation.</title>
        <authorList>
            <consortium name="The Broad Institute Genomics Platform"/>
            <consortium name="The Broad Institute Genome Sequencing Center for Infectious Disease"/>
            <person name="Wu L."/>
            <person name="Ma J."/>
        </authorList>
    </citation>
    <scope>NUCLEOTIDE SEQUENCE [LARGE SCALE GENOMIC DNA]</scope>
    <source>
        <strain evidence="6">CGMCC 4.7304</strain>
    </source>
</reference>
<dbReference type="InterPro" id="IPR008920">
    <property type="entry name" value="TF_FadR/GntR_C"/>
</dbReference>
<gene>
    <name evidence="5" type="ORF">ACFPCZ_01955</name>
</gene>
<dbReference type="RefSeq" id="WP_344144163.1">
    <property type="nucleotide sequence ID" value="NZ_BAAAQI010000009.1"/>
</dbReference>
<evidence type="ECO:0000256" key="3">
    <source>
        <dbReference type="ARBA" id="ARBA00023163"/>
    </source>
</evidence>
<dbReference type="PROSITE" id="PS50949">
    <property type="entry name" value="HTH_GNTR"/>
    <property type="match status" value="1"/>
</dbReference>
<comment type="caution">
    <text evidence="5">The sequence shown here is derived from an EMBL/GenBank/DDBJ whole genome shotgun (WGS) entry which is preliminary data.</text>
</comment>
<dbReference type="Pfam" id="PF07729">
    <property type="entry name" value="FCD"/>
    <property type="match status" value="1"/>
</dbReference>
<keyword evidence="6" id="KW-1185">Reference proteome</keyword>
<protein>
    <submittedName>
        <fullName evidence="5">GntR family transcriptional regulator</fullName>
    </submittedName>
</protein>
<dbReference type="SMART" id="SM00895">
    <property type="entry name" value="FCD"/>
    <property type="match status" value="1"/>
</dbReference>
<name>A0ABV9SFT3_9ACTN</name>
<dbReference type="InterPro" id="IPR000524">
    <property type="entry name" value="Tscrpt_reg_HTH_GntR"/>
</dbReference>
<dbReference type="EMBL" id="JBHSIY010000002">
    <property type="protein sequence ID" value="MFC4865385.1"/>
    <property type="molecule type" value="Genomic_DNA"/>
</dbReference>
<accession>A0ABV9SFT3</accession>
<keyword evidence="3" id="KW-0804">Transcription</keyword>
<evidence type="ECO:0000256" key="1">
    <source>
        <dbReference type="ARBA" id="ARBA00023015"/>
    </source>
</evidence>
<dbReference type="InterPro" id="IPR011711">
    <property type="entry name" value="GntR_C"/>
</dbReference>